<evidence type="ECO:0000256" key="3">
    <source>
        <dbReference type="ARBA" id="ARBA00023242"/>
    </source>
</evidence>
<dbReference type="Proteomes" id="UP000243052">
    <property type="component" value="Chromosome vii"/>
</dbReference>
<evidence type="ECO:0000259" key="5">
    <source>
        <dbReference type="Pfam" id="PF08161"/>
    </source>
</evidence>
<name>A0A0X8HVL5_9SACH</name>
<dbReference type="OrthoDB" id="2192888at2759"/>
<dbReference type="Pfam" id="PF08161">
    <property type="entry name" value="RRP12_HEAT"/>
    <property type="match status" value="1"/>
</dbReference>
<dbReference type="PANTHER" id="PTHR48287:SF1">
    <property type="entry name" value="ARM REPEAT SUPERFAMILY PROTEIN"/>
    <property type="match status" value="1"/>
</dbReference>
<organism evidence="7 8">
    <name type="scientific">Eremothecium sinecaudum</name>
    <dbReference type="NCBI Taxonomy" id="45286"/>
    <lineage>
        <taxon>Eukaryota</taxon>
        <taxon>Fungi</taxon>
        <taxon>Dikarya</taxon>
        <taxon>Ascomycota</taxon>
        <taxon>Saccharomycotina</taxon>
        <taxon>Saccharomycetes</taxon>
        <taxon>Saccharomycetales</taxon>
        <taxon>Saccharomycetaceae</taxon>
        <taxon>Eremothecium</taxon>
    </lineage>
</organism>
<dbReference type="STRING" id="45286.A0A0X8HVL5"/>
<evidence type="ECO:0000313" key="8">
    <source>
        <dbReference type="Proteomes" id="UP000243052"/>
    </source>
</evidence>
<dbReference type="EMBL" id="CP014247">
    <property type="protein sequence ID" value="AMD22326.1"/>
    <property type="molecule type" value="Genomic_DNA"/>
</dbReference>
<dbReference type="PANTHER" id="PTHR48287">
    <property type="entry name" value="ARM REPEAT SUPERFAMILY PROTEIN"/>
    <property type="match status" value="1"/>
</dbReference>
<reference evidence="7 8" key="1">
    <citation type="submission" date="2016-01" db="EMBL/GenBank/DDBJ databases">
        <title>Genome sequence of the yeast Holleya sinecauda.</title>
        <authorList>
            <person name="Dietrich F.S."/>
        </authorList>
    </citation>
    <scope>NUCLEOTIDE SEQUENCE [LARGE SCALE GENOMIC DNA]</scope>
    <source>
        <strain evidence="7 8">ATCC 58844</strain>
    </source>
</reference>
<dbReference type="GO" id="GO:0005634">
    <property type="term" value="C:nucleus"/>
    <property type="evidence" value="ECO:0007669"/>
    <property type="project" value="UniProtKB-SubCell"/>
</dbReference>
<dbReference type="InterPro" id="IPR016024">
    <property type="entry name" value="ARM-type_fold"/>
</dbReference>
<dbReference type="Pfam" id="PF25772">
    <property type="entry name" value="HEAT_RRP12_N"/>
    <property type="match status" value="1"/>
</dbReference>
<comment type="subcellular location">
    <subcellularLocation>
        <location evidence="1">Nucleus</location>
    </subcellularLocation>
</comment>
<feature type="domain" description="RRP12 N-terminal HEAT" evidence="6">
    <location>
        <begin position="23"/>
        <end position="250"/>
    </location>
</feature>
<evidence type="ECO:0000256" key="4">
    <source>
        <dbReference type="SAM" id="MobiDB-lite"/>
    </source>
</evidence>
<dbReference type="RefSeq" id="XP_017989322.1">
    <property type="nucleotide sequence ID" value="XM_018133515.1"/>
</dbReference>
<evidence type="ECO:0000256" key="1">
    <source>
        <dbReference type="ARBA" id="ARBA00004123"/>
    </source>
</evidence>
<sequence>MESDKVEKVLDLDEKFSKIRSHMRSKLDNQKHIAIILSAVEENMDEQHAPSKNVVNYFISFMSLVDQSIDENTKEIKDLQLASSSIYLLDLLFPHIPKKLLRSKFGELLTKIAPCITDSAATPALIRSSIGCLESLLIAQDSQCWNNEKELSVNPITGLSGLLELSLDSRSKIRKRAQEAIANILKNPPPSPTAEHIASPLVGNFVVKSLAGIIDEISNLSNKKMKAMNGADELHAKSIHILQLISTIVSVKQWPSLLTEQLCDLLLEVSKSSNEFLVSKAFGCFEVLFQVMAESSVSSGLAEDKFLTVLDIIFSLKPSKADINIAVAWIAVVAKGITTYASYQPLKCMIKLPEIFDILSFYLSSETQEVYFSASQCMITIIRNAIRDELLLYPPSVTEEIYENVDDIISTLAEKFTSYLSIGYTHCAKESLQILVAAFKKLRYRCNPDFIKPLEIVGEWRTDEERYLDFKAESEHVIGAAIQAIGPGAVLGCLPLNLDSQCNSKPGRAWLLPLIRDHTKHSELSIFVKQLMPLIEHFESRCINLDKESVTLKLYQTIIDQLWSTLPRFCELPTDLRVSFTDEFASSLSSTMYSKVELRTVICNSLKVLAESNSLHLNGTQGDDLLLNQQVPPSETKLNIEYLSSKAPKILAVLFNIYTNTAPNARGYIIEAIEAYLNITPADELTKTFNNVCSLLKNAMDEESSAKKSRGKVNLSATLLDIVVAMTAFVPASSYPALLSIFSTTVNSSDVLTQKRAYRIIATLTKLENASNAVNSYVSDIENVILDAAKSVQTASKASRLIAIKTLIEILPSDHLQFIVKVAPEVILCCKDVNEKSREAAFGSLIAMGKKMADPNGVIKLSTISGYDPKTPDQPSSISELFKIISAGLIGESQHMVSATIGAYSCLFFEFKDAVEPSMLMEIYDTIELYMTSNSREIVKSAIGFCKVCCLSLPDEFMRPKVPALLPKLLRWSHEHTGHFKARVKHIIERLIRRFGYDFVEANFPIEDRKLLTNIRKTRNRNKRKAAEDSENANATAVSSTKSSRFSSAFDEAIYESSEDESSDDENAQTKKKHSKQYIVESKDTPLDLLDSQALAHISSTIPKKFKKQQKGRSIEDSTFSFDAEGKLVVKDSEQGLEDDPLSSITSGLNSYLEAVKNGPIKGQKGRLKYKKGKRSGNDSDDDVAEDFDLPNRSATTNSKIGKKKGMFKNKRKL</sequence>
<feature type="compositionally biased region" description="Acidic residues" evidence="4">
    <location>
        <begin position="1056"/>
        <end position="1067"/>
    </location>
</feature>
<feature type="compositionally biased region" description="Basic residues" evidence="4">
    <location>
        <begin position="1164"/>
        <end position="1175"/>
    </location>
</feature>
<feature type="domain" description="RRP12 HEAT" evidence="5">
    <location>
        <begin position="364"/>
        <end position="661"/>
    </location>
</feature>
<feature type="region of interest" description="Disordered" evidence="4">
    <location>
        <begin position="1056"/>
        <end position="1077"/>
    </location>
</feature>
<accession>A0A0X8HVL5</accession>
<comment type="similarity">
    <text evidence="2">Belongs to the RRP12 family.</text>
</comment>
<feature type="region of interest" description="Disordered" evidence="4">
    <location>
        <begin position="1160"/>
        <end position="1214"/>
    </location>
</feature>
<protein>
    <submittedName>
        <fullName evidence="7">HGL014Cp</fullName>
    </submittedName>
</protein>
<gene>
    <name evidence="7" type="ORF">AW171_hschr74354</name>
</gene>
<feature type="compositionally biased region" description="Acidic residues" evidence="4">
    <location>
        <begin position="1179"/>
        <end position="1189"/>
    </location>
</feature>
<evidence type="ECO:0000259" key="6">
    <source>
        <dbReference type="Pfam" id="PF25772"/>
    </source>
</evidence>
<dbReference type="InterPro" id="IPR011989">
    <property type="entry name" value="ARM-like"/>
</dbReference>
<keyword evidence="8" id="KW-1185">Reference proteome</keyword>
<evidence type="ECO:0000256" key="2">
    <source>
        <dbReference type="ARBA" id="ARBA00007690"/>
    </source>
</evidence>
<proteinExistence type="inferred from homology"/>
<dbReference type="InterPro" id="IPR057860">
    <property type="entry name" value="HEAT_RRP12_N"/>
</dbReference>
<keyword evidence="3" id="KW-0539">Nucleus</keyword>
<dbReference type="GeneID" id="28725673"/>
<evidence type="ECO:0000313" key="7">
    <source>
        <dbReference type="EMBL" id="AMD22326.1"/>
    </source>
</evidence>
<dbReference type="SUPFAM" id="SSF48371">
    <property type="entry name" value="ARM repeat"/>
    <property type="match status" value="1"/>
</dbReference>
<feature type="compositionally biased region" description="Basic residues" evidence="4">
    <location>
        <begin position="1201"/>
        <end position="1214"/>
    </location>
</feature>
<dbReference type="InterPro" id="IPR052087">
    <property type="entry name" value="RRP12"/>
</dbReference>
<dbReference type="AlphaFoldDB" id="A0A0X8HVL5"/>
<dbReference type="InterPro" id="IPR012978">
    <property type="entry name" value="HEAT_RRP12"/>
</dbReference>
<dbReference type="Gene3D" id="1.25.10.10">
    <property type="entry name" value="Leucine-rich Repeat Variant"/>
    <property type="match status" value="2"/>
</dbReference>